<evidence type="ECO:0000256" key="2">
    <source>
        <dbReference type="ARBA" id="ARBA00011322"/>
    </source>
</evidence>
<evidence type="ECO:0000256" key="3">
    <source>
        <dbReference type="ARBA" id="ARBA00013368"/>
    </source>
</evidence>
<feature type="compositionally biased region" description="Low complexity" evidence="5">
    <location>
        <begin position="345"/>
        <end position="361"/>
    </location>
</feature>
<dbReference type="PANTHER" id="PTHR32114:SF2">
    <property type="entry name" value="ABC TRANSPORTER ABCH.3"/>
    <property type="match status" value="1"/>
</dbReference>
<keyword evidence="7" id="KW-1185">Reference proteome</keyword>
<feature type="region of interest" description="Disordered" evidence="5">
    <location>
        <begin position="333"/>
        <end position="392"/>
    </location>
</feature>
<dbReference type="GO" id="GO:0004527">
    <property type="term" value="F:exonuclease activity"/>
    <property type="evidence" value="ECO:0007669"/>
    <property type="project" value="UniProtKB-KW"/>
</dbReference>
<gene>
    <name evidence="6" type="ORF">FPZ49_35170</name>
</gene>
<keyword evidence="6" id="KW-0540">Nuclease</keyword>
<feature type="region of interest" description="Disordered" evidence="5">
    <location>
        <begin position="53"/>
        <end position="74"/>
    </location>
</feature>
<comment type="caution">
    <text evidence="6">The sequence shown here is derived from an EMBL/GenBank/DDBJ whole genome shotgun (WGS) entry which is preliminary data.</text>
</comment>
<comment type="subunit">
    <text evidence="2">Heterodimer of SbcC and SbcD.</text>
</comment>
<dbReference type="SUPFAM" id="SSF52540">
    <property type="entry name" value="P-loop containing nucleoside triphosphate hydrolases"/>
    <property type="match status" value="1"/>
</dbReference>
<feature type="compositionally biased region" description="Polar residues" evidence="5">
    <location>
        <begin position="362"/>
        <end position="371"/>
    </location>
</feature>
<reference evidence="6 7" key="1">
    <citation type="submission" date="2019-07" db="EMBL/GenBank/DDBJ databases">
        <authorList>
            <person name="Kim J."/>
        </authorList>
    </citation>
    <scope>NUCLEOTIDE SEQUENCE [LARGE SCALE GENOMIC DNA]</scope>
    <source>
        <strain evidence="6 7">JC52</strain>
    </source>
</reference>
<dbReference type="AlphaFoldDB" id="A0A559JC52"/>
<name>A0A559JC52_9BACL</name>
<keyword evidence="6" id="KW-0378">Hydrolase</keyword>
<accession>A0A559JC52</accession>
<dbReference type="Gene3D" id="3.40.50.300">
    <property type="entry name" value="P-loop containing nucleotide triphosphate hydrolases"/>
    <property type="match status" value="1"/>
</dbReference>
<organism evidence="6 7">
    <name type="scientific">Paenibacillus cremeus</name>
    <dbReference type="NCBI Taxonomy" id="2163881"/>
    <lineage>
        <taxon>Bacteria</taxon>
        <taxon>Bacillati</taxon>
        <taxon>Bacillota</taxon>
        <taxon>Bacilli</taxon>
        <taxon>Bacillales</taxon>
        <taxon>Paenibacillaceae</taxon>
        <taxon>Paenibacillus</taxon>
    </lineage>
</organism>
<comment type="similarity">
    <text evidence="1">Belongs to the SMC family. SbcC subfamily.</text>
</comment>
<sequence length="653" mass="72654">MEQLERGLAGWQVAIPEELARIRRAEREAELASLAQTLAAHLQNGEPCPVCGGTDHPGIAGQHKPAETAGETGEEAARLERLGQEARERQMACRQLMHALQAMEQQADQAAERAVEAKRPAQPDAYKEAAAAAVVEIPSWRSASMAEGLKQVHEHLSEGERQAQALQQSMQKLLQDKRQMDKQLQELNARRQALETLMSAQEQVSAETKRSLNEIQSGWTARFPDLQPDQVVGAAETLRKKDEAAEDLRERLEKSVAFLTEKQTRLEQLQAELSETDKLFVKCNAEQQALEQLTAQKQKQLEAWVQDQDAAALAAEVQTKLMHLRHQAEATAQQLDGAQAASHKQAQTEAAARQAAESTEQLCSDMQQEWGEQSAAEGFKTAEEVSQSLLAPEQQSAWQAEVEAHTKLEHQLTARRVELSTQLGDREVTDEAWLELENELKQCKEQDEAALQTVAKAERDWEDLQEKHARWSELEMQRAARQQQLGLLGKLQTVLRGNAFVEFLSEEQLMHVSRTASERLGQLTRQKYAIEVDSSGGFVIRDDANGGVRRPVTTLSGGETFLTSLSLALALSAQIQLKGQYPLEFFFLDEGFGTLDQDLLEAVITALEKLHLDKLTVGVISHVPELRARLPRRLVVHPAEPGGRGSRIALETM</sequence>
<dbReference type="OrthoDB" id="9795626at2"/>
<dbReference type="Pfam" id="PF13558">
    <property type="entry name" value="SbcC_Walker_B"/>
    <property type="match status" value="1"/>
</dbReference>
<feature type="coiled-coil region" evidence="4">
    <location>
        <begin position="440"/>
        <end position="474"/>
    </location>
</feature>
<dbReference type="Proteomes" id="UP000317036">
    <property type="component" value="Unassembled WGS sequence"/>
</dbReference>
<keyword evidence="4" id="KW-0175">Coiled coil</keyword>
<feature type="coiled-coil region" evidence="4">
    <location>
        <begin position="149"/>
        <end position="204"/>
    </location>
</feature>
<evidence type="ECO:0000256" key="1">
    <source>
        <dbReference type="ARBA" id="ARBA00006930"/>
    </source>
</evidence>
<feature type="coiled-coil region" evidence="4">
    <location>
        <begin position="235"/>
        <end position="303"/>
    </location>
</feature>
<evidence type="ECO:0000313" key="7">
    <source>
        <dbReference type="Proteomes" id="UP000317036"/>
    </source>
</evidence>
<evidence type="ECO:0000256" key="5">
    <source>
        <dbReference type="SAM" id="MobiDB-lite"/>
    </source>
</evidence>
<dbReference type="PANTHER" id="PTHR32114">
    <property type="entry name" value="ABC TRANSPORTER ABCH.3"/>
    <property type="match status" value="1"/>
</dbReference>
<dbReference type="EMBL" id="VNJI01000110">
    <property type="protein sequence ID" value="TVX97433.1"/>
    <property type="molecule type" value="Genomic_DNA"/>
</dbReference>
<evidence type="ECO:0000256" key="4">
    <source>
        <dbReference type="SAM" id="Coils"/>
    </source>
</evidence>
<evidence type="ECO:0000313" key="6">
    <source>
        <dbReference type="EMBL" id="TVX97433.1"/>
    </source>
</evidence>
<dbReference type="InterPro" id="IPR027417">
    <property type="entry name" value="P-loop_NTPase"/>
</dbReference>
<proteinExistence type="inferred from homology"/>
<keyword evidence="6" id="KW-0269">Exonuclease</keyword>
<protein>
    <recommendedName>
        <fullName evidence="3">Nuclease SbcCD subunit C</fullName>
    </recommendedName>
</protein>